<feature type="chain" id="PRO_5017232634" evidence="4">
    <location>
        <begin position="31"/>
        <end position="106"/>
    </location>
</feature>
<dbReference type="InterPro" id="IPR013210">
    <property type="entry name" value="LRR_N_plant-typ"/>
</dbReference>
<dbReference type="PANTHER" id="PTHR48059:SF24">
    <property type="entry name" value="POLYGALACTURONASE INHIBITOR"/>
    <property type="match status" value="1"/>
</dbReference>
<dbReference type="EMBL" id="LXQA010158333">
    <property type="protein sequence ID" value="MCI27270.1"/>
    <property type="molecule type" value="Genomic_DNA"/>
</dbReference>
<keyword evidence="7" id="KW-1185">Reference proteome</keyword>
<dbReference type="InterPro" id="IPR032675">
    <property type="entry name" value="LRR_dom_sf"/>
</dbReference>
<protein>
    <submittedName>
        <fullName evidence="6">Polygalacturonase inhibiting protein</fullName>
    </submittedName>
</protein>
<organism evidence="6 7">
    <name type="scientific">Trifolium medium</name>
    <dbReference type="NCBI Taxonomy" id="97028"/>
    <lineage>
        <taxon>Eukaryota</taxon>
        <taxon>Viridiplantae</taxon>
        <taxon>Streptophyta</taxon>
        <taxon>Embryophyta</taxon>
        <taxon>Tracheophyta</taxon>
        <taxon>Spermatophyta</taxon>
        <taxon>Magnoliopsida</taxon>
        <taxon>eudicotyledons</taxon>
        <taxon>Gunneridae</taxon>
        <taxon>Pentapetalae</taxon>
        <taxon>rosids</taxon>
        <taxon>fabids</taxon>
        <taxon>Fabales</taxon>
        <taxon>Fabaceae</taxon>
        <taxon>Papilionoideae</taxon>
        <taxon>50 kb inversion clade</taxon>
        <taxon>NPAAA clade</taxon>
        <taxon>Hologalegina</taxon>
        <taxon>IRL clade</taxon>
        <taxon>Trifolieae</taxon>
        <taxon>Trifolium</taxon>
    </lineage>
</organism>
<evidence type="ECO:0000313" key="7">
    <source>
        <dbReference type="Proteomes" id="UP000265520"/>
    </source>
</evidence>
<evidence type="ECO:0000256" key="1">
    <source>
        <dbReference type="ARBA" id="ARBA00004196"/>
    </source>
</evidence>
<dbReference type="AlphaFoldDB" id="A0A392QUK1"/>
<dbReference type="Proteomes" id="UP000265520">
    <property type="component" value="Unassembled WGS sequence"/>
</dbReference>
<evidence type="ECO:0000256" key="4">
    <source>
        <dbReference type="SAM" id="SignalP"/>
    </source>
</evidence>
<keyword evidence="4" id="KW-0732">Signal</keyword>
<dbReference type="Pfam" id="PF08263">
    <property type="entry name" value="LRRNT_2"/>
    <property type="match status" value="1"/>
</dbReference>
<keyword evidence="3" id="KW-0677">Repeat</keyword>
<evidence type="ECO:0000259" key="5">
    <source>
        <dbReference type="Pfam" id="PF08263"/>
    </source>
</evidence>
<dbReference type="InterPro" id="IPR051848">
    <property type="entry name" value="PGIP"/>
</dbReference>
<evidence type="ECO:0000256" key="2">
    <source>
        <dbReference type="ARBA" id="ARBA00022614"/>
    </source>
</evidence>
<feature type="non-terminal residue" evidence="6">
    <location>
        <position position="106"/>
    </location>
</feature>
<dbReference type="Gene3D" id="3.80.10.10">
    <property type="entry name" value="Ribonuclease Inhibitor"/>
    <property type="match status" value="1"/>
</dbReference>
<feature type="signal peptide" evidence="4">
    <location>
        <begin position="1"/>
        <end position="30"/>
    </location>
</feature>
<sequence length="106" mass="11962">MISSTMQHFPSCMLLLLLILTTHNFIPSNSENCNPDDKKALLQIKKQFGYPTQLSSWDPTTDCCNSTWLGVTCDNFTPTYRVTILDLFDLNLPKPVPFPPSITNLP</sequence>
<keyword evidence="2" id="KW-0433">Leucine-rich repeat</keyword>
<name>A0A392QUK1_9FABA</name>
<dbReference type="SUPFAM" id="SSF52058">
    <property type="entry name" value="L domain-like"/>
    <property type="match status" value="1"/>
</dbReference>
<evidence type="ECO:0000256" key="3">
    <source>
        <dbReference type="ARBA" id="ARBA00022737"/>
    </source>
</evidence>
<comment type="caution">
    <text evidence="6">The sequence shown here is derived from an EMBL/GenBank/DDBJ whole genome shotgun (WGS) entry which is preliminary data.</text>
</comment>
<feature type="domain" description="Leucine-rich repeat-containing N-terminal plant-type" evidence="5">
    <location>
        <begin position="35"/>
        <end position="74"/>
    </location>
</feature>
<comment type="subcellular location">
    <subcellularLocation>
        <location evidence="1">Cell envelope</location>
    </subcellularLocation>
</comment>
<evidence type="ECO:0000313" key="6">
    <source>
        <dbReference type="EMBL" id="MCI27270.1"/>
    </source>
</evidence>
<dbReference type="PANTHER" id="PTHR48059">
    <property type="entry name" value="POLYGALACTURONASE INHIBITOR 1"/>
    <property type="match status" value="1"/>
</dbReference>
<proteinExistence type="predicted"/>
<reference evidence="6 7" key="1">
    <citation type="journal article" date="2018" name="Front. Plant Sci.">
        <title>Red Clover (Trifolium pratense) and Zigzag Clover (T. medium) - A Picture of Genomic Similarities and Differences.</title>
        <authorList>
            <person name="Dluhosova J."/>
            <person name="Istvanek J."/>
            <person name="Nedelnik J."/>
            <person name="Repkova J."/>
        </authorList>
    </citation>
    <scope>NUCLEOTIDE SEQUENCE [LARGE SCALE GENOMIC DNA]</scope>
    <source>
        <strain evidence="7">cv. 10/8</strain>
        <tissue evidence="6">Leaf</tissue>
    </source>
</reference>
<accession>A0A392QUK1</accession>